<protein>
    <submittedName>
        <fullName evidence="1">Uncharacterized protein</fullName>
    </submittedName>
</protein>
<dbReference type="AlphaFoldDB" id="A0A2Z6PII3"/>
<proteinExistence type="predicted"/>
<gene>
    <name evidence="1" type="ORF">TSUD_268210</name>
</gene>
<dbReference type="Proteomes" id="UP000242715">
    <property type="component" value="Unassembled WGS sequence"/>
</dbReference>
<evidence type="ECO:0000313" key="1">
    <source>
        <dbReference type="EMBL" id="GAU45689.1"/>
    </source>
</evidence>
<sequence length="104" mass="11764">MRSSRRDEEVHKVRPELVEDELVENGFHTSRSSIVGCFSKEVDSDTNNFHIQVGDIIVTLDNVDYLLHLPIQERLLDQLGIICKTGVTELMVTYLGSSPVNVDH</sequence>
<evidence type="ECO:0000313" key="2">
    <source>
        <dbReference type="Proteomes" id="UP000242715"/>
    </source>
</evidence>
<name>A0A2Z6PII3_TRISU</name>
<accession>A0A2Z6PII3</accession>
<organism evidence="1 2">
    <name type="scientific">Trifolium subterraneum</name>
    <name type="common">Subterranean clover</name>
    <dbReference type="NCBI Taxonomy" id="3900"/>
    <lineage>
        <taxon>Eukaryota</taxon>
        <taxon>Viridiplantae</taxon>
        <taxon>Streptophyta</taxon>
        <taxon>Embryophyta</taxon>
        <taxon>Tracheophyta</taxon>
        <taxon>Spermatophyta</taxon>
        <taxon>Magnoliopsida</taxon>
        <taxon>eudicotyledons</taxon>
        <taxon>Gunneridae</taxon>
        <taxon>Pentapetalae</taxon>
        <taxon>rosids</taxon>
        <taxon>fabids</taxon>
        <taxon>Fabales</taxon>
        <taxon>Fabaceae</taxon>
        <taxon>Papilionoideae</taxon>
        <taxon>50 kb inversion clade</taxon>
        <taxon>NPAAA clade</taxon>
        <taxon>Hologalegina</taxon>
        <taxon>IRL clade</taxon>
        <taxon>Trifolieae</taxon>
        <taxon>Trifolium</taxon>
    </lineage>
</organism>
<keyword evidence="2" id="KW-1185">Reference proteome</keyword>
<dbReference type="EMBL" id="DF974142">
    <property type="protein sequence ID" value="GAU45689.1"/>
    <property type="molecule type" value="Genomic_DNA"/>
</dbReference>
<reference evidence="2" key="1">
    <citation type="journal article" date="2017" name="Front. Plant Sci.">
        <title>Climate Clever Clovers: New Paradigm to Reduce the Environmental Footprint of Ruminants by Breeding Low Methanogenic Forages Utilizing Haplotype Variation.</title>
        <authorList>
            <person name="Kaur P."/>
            <person name="Appels R."/>
            <person name="Bayer P.E."/>
            <person name="Keeble-Gagnere G."/>
            <person name="Wang J."/>
            <person name="Hirakawa H."/>
            <person name="Shirasawa K."/>
            <person name="Vercoe P."/>
            <person name="Stefanova K."/>
            <person name="Durmic Z."/>
            <person name="Nichols P."/>
            <person name="Revell C."/>
            <person name="Isobe S.N."/>
            <person name="Edwards D."/>
            <person name="Erskine W."/>
        </authorList>
    </citation>
    <scope>NUCLEOTIDE SEQUENCE [LARGE SCALE GENOMIC DNA]</scope>
    <source>
        <strain evidence="2">cv. Daliak</strain>
    </source>
</reference>
<dbReference type="OrthoDB" id="1434670at2759"/>